<dbReference type="Proteomes" id="UP001172386">
    <property type="component" value="Unassembled WGS sequence"/>
</dbReference>
<protein>
    <submittedName>
        <fullName evidence="1">Uncharacterized protein</fullName>
    </submittedName>
</protein>
<evidence type="ECO:0000313" key="2">
    <source>
        <dbReference type="Proteomes" id="UP001172386"/>
    </source>
</evidence>
<sequence>MSITNVVLVGANGRLGPSILQALLDVPEFKVSVLVRASSKSTYPSSVNVLRTDDNLSPDQLVRAFQGHDAVVISFAGTQKDTSIRIADAAFETSTVKHIIPADFGSCDSSDPRSLDLVPLYVNKKDVRDHLVKLSKQKRPDGTSLSWTSLITGHFFDYGLKSGLLSMDVKKHTARVFDDGKHKFAATKLATIGLATSRALQHADHPRIKNKLVYVHSISTTQNELIAVVEDVVGHKFEIDRVDSEQFITKYKGLLEQSSDSQRHDFIEELVSVEGIVNAEWENRKGDAFVNDLLLSGLSENLQDLVKDALK</sequence>
<gene>
    <name evidence="1" type="ORF">H2198_002712</name>
</gene>
<accession>A0ACC3AEC3</accession>
<name>A0ACC3AEC3_9EURO</name>
<proteinExistence type="predicted"/>
<organism evidence="1 2">
    <name type="scientific">Neophaeococcomyces mojaviensis</name>
    <dbReference type="NCBI Taxonomy" id="3383035"/>
    <lineage>
        <taxon>Eukaryota</taxon>
        <taxon>Fungi</taxon>
        <taxon>Dikarya</taxon>
        <taxon>Ascomycota</taxon>
        <taxon>Pezizomycotina</taxon>
        <taxon>Eurotiomycetes</taxon>
        <taxon>Chaetothyriomycetidae</taxon>
        <taxon>Chaetothyriales</taxon>
        <taxon>Chaetothyriales incertae sedis</taxon>
        <taxon>Neophaeococcomyces</taxon>
    </lineage>
</organism>
<dbReference type="EMBL" id="JAPDRQ010000033">
    <property type="protein sequence ID" value="KAJ9660206.1"/>
    <property type="molecule type" value="Genomic_DNA"/>
</dbReference>
<evidence type="ECO:0000313" key="1">
    <source>
        <dbReference type="EMBL" id="KAJ9660206.1"/>
    </source>
</evidence>
<comment type="caution">
    <text evidence="1">The sequence shown here is derived from an EMBL/GenBank/DDBJ whole genome shotgun (WGS) entry which is preliminary data.</text>
</comment>
<reference evidence="1" key="1">
    <citation type="submission" date="2022-10" db="EMBL/GenBank/DDBJ databases">
        <title>Culturing micro-colonial fungi from biological soil crusts in the Mojave desert and describing Neophaeococcomyces mojavensis, and introducing the new genera and species Taxawa tesnikishii.</title>
        <authorList>
            <person name="Kurbessoian T."/>
            <person name="Stajich J.E."/>
        </authorList>
    </citation>
    <scope>NUCLEOTIDE SEQUENCE</scope>
    <source>
        <strain evidence="1">JES_112</strain>
    </source>
</reference>
<keyword evidence="2" id="KW-1185">Reference proteome</keyword>